<protein>
    <submittedName>
        <fullName evidence="1">SMI1/KNR4 family protein</fullName>
    </submittedName>
</protein>
<sequence>MTDDTRPDLQEIMELVAPRPMCQPATEADIRDMNMAARLPTDLARLYAHDGAFYRPGFELFPPDIYCDVNANRTGFDLLRDMIYFADDGGDGFYFCDPDDVLGLGADAIGWVDRSNLHPDAIVPVGDDLAAVLLRLSRDEDIARGKTLSERALDRLRQRFATGLPNTVIARPPADPQDIFKAWPERGITITFATADILGLANGLHWPASGRTIYGIDKITMAENNSLAVVGHDPDLGTLAVTRGDFVNLPADRLLAIPTLNEPSNYKILGRMADVIGFWIDQHQQEQTP</sequence>
<dbReference type="EMBL" id="JAKGAQ010000004">
    <property type="protein sequence ID" value="MCF2872551.1"/>
    <property type="molecule type" value="Genomic_DNA"/>
</dbReference>
<organism evidence="1 2">
    <name type="scientific">Octadecabacter dasysiphoniae</name>
    <dbReference type="NCBI Taxonomy" id="2909341"/>
    <lineage>
        <taxon>Bacteria</taxon>
        <taxon>Pseudomonadati</taxon>
        <taxon>Pseudomonadota</taxon>
        <taxon>Alphaproteobacteria</taxon>
        <taxon>Rhodobacterales</taxon>
        <taxon>Roseobacteraceae</taxon>
        <taxon>Octadecabacter</taxon>
    </lineage>
</organism>
<evidence type="ECO:0000313" key="1">
    <source>
        <dbReference type="EMBL" id="MCF2872551.1"/>
    </source>
</evidence>
<comment type="caution">
    <text evidence="1">The sequence shown here is derived from an EMBL/GenBank/DDBJ whole genome shotgun (WGS) entry which is preliminary data.</text>
</comment>
<dbReference type="Proteomes" id="UP001200557">
    <property type="component" value="Unassembled WGS sequence"/>
</dbReference>
<gene>
    <name evidence="1" type="ORF">L0664_15855</name>
</gene>
<dbReference type="RefSeq" id="WP_235226874.1">
    <property type="nucleotide sequence ID" value="NZ_JAKGAQ010000004.1"/>
</dbReference>
<keyword evidence="2" id="KW-1185">Reference proteome</keyword>
<proteinExistence type="predicted"/>
<name>A0ABS9D2A5_9RHOB</name>
<evidence type="ECO:0000313" key="2">
    <source>
        <dbReference type="Proteomes" id="UP001200557"/>
    </source>
</evidence>
<reference evidence="1 2" key="1">
    <citation type="submission" date="2022-01" db="EMBL/GenBank/DDBJ databases">
        <title>Octadecabacter sp. nov., isolated from a marine alga.</title>
        <authorList>
            <person name="Jin M.S."/>
            <person name="Kim H.M."/>
            <person name="Han D.M."/>
            <person name="Jung J.J."/>
            <person name="Jeon C.O."/>
        </authorList>
    </citation>
    <scope>NUCLEOTIDE SEQUENCE [LARGE SCALE GENOMIC DNA]</scope>
    <source>
        <strain evidence="1 2">G9-8</strain>
    </source>
</reference>
<accession>A0ABS9D2A5</accession>